<organism evidence="1 2">
    <name type="scientific">Romanomermis culicivorax</name>
    <name type="common">Nematode worm</name>
    <dbReference type="NCBI Taxonomy" id="13658"/>
    <lineage>
        <taxon>Eukaryota</taxon>
        <taxon>Metazoa</taxon>
        <taxon>Ecdysozoa</taxon>
        <taxon>Nematoda</taxon>
        <taxon>Enoplea</taxon>
        <taxon>Dorylaimia</taxon>
        <taxon>Mermithida</taxon>
        <taxon>Mermithoidea</taxon>
        <taxon>Mermithidae</taxon>
        <taxon>Romanomermis</taxon>
    </lineage>
</organism>
<dbReference type="AlphaFoldDB" id="A0A915HQC1"/>
<sequence>MQVWDWDLCVKHQDYGFRGKRMMAACAHPEIIGYICDHLIRQFFGFLGTLCKSIDHRFCLDFCRICCMIMLTQFHNNIDMIM</sequence>
<keyword evidence="1" id="KW-1185">Reference proteome</keyword>
<protein>
    <submittedName>
        <fullName evidence="2">Uncharacterized protein</fullName>
    </submittedName>
</protein>
<dbReference type="WBParaSite" id="nRc.2.0.1.t03557-RA">
    <property type="protein sequence ID" value="nRc.2.0.1.t03557-RA"/>
    <property type="gene ID" value="nRc.2.0.1.g03557"/>
</dbReference>
<reference evidence="2" key="1">
    <citation type="submission" date="2022-11" db="UniProtKB">
        <authorList>
            <consortium name="WormBaseParasite"/>
        </authorList>
    </citation>
    <scope>IDENTIFICATION</scope>
</reference>
<accession>A0A915HQC1</accession>
<proteinExistence type="predicted"/>
<evidence type="ECO:0000313" key="2">
    <source>
        <dbReference type="WBParaSite" id="nRc.2.0.1.t03557-RA"/>
    </source>
</evidence>
<evidence type="ECO:0000313" key="1">
    <source>
        <dbReference type="Proteomes" id="UP000887565"/>
    </source>
</evidence>
<name>A0A915HQC1_ROMCU</name>
<dbReference type="Proteomes" id="UP000887565">
    <property type="component" value="Unplaced"/>
</dbReference>